<sequence length="156" mass="16876">MSRGPDQILQRAGCCPHMHYSADRKPKDRNCKVLIYLPFSPSTLGPAPFLDFVFDHALVPNPGLTFGHDMISVLVLASDFASRPAFNSNIATSNSSDLYEIGATASIKIKSSLYHWGHTFRDPLRSTRGPAPCAPTPARRGRSGPPTAVTRAVAIS</sequence>
<accession>A0A4C1U303</accession>
<dbReference type="Proteomes" id="UP000299102">
    <property type="component" value="Unassembled WGS sequence"/>
</dbReference>
<evidence type="ECO:0000313" key="2">
    <source>
        <dbReference type="EMBL" id="GBP20763.1"/>
    </source>
</evidence>
<evidence type="ECO:0000313" key="3">
    <source>
        <dbReference type="Proteomes" id="UP000299102"/>
    </source>
</evidence>
<reference evidence="2 3" key="1">
    <citation type="journal article" date="2019" name="Commun. Biol.">
        <title>The bagworm genome reveals a unique fibroin gene that provides high tensile strength.</title>
        <authorList>
            <person name="Kono N."/>
            <person name="Nakamura H."/>
            <person name="Ohtoshi R."/>
            <person name="Tomita M."/>
            <person name="Numata K."/>
            <person name="Arakawa K."/>
        </authorList>
    </citation>
    <scope>NUCLEOTIDE SEQUENCE [LARGE SCALE GENOMIC DNA]</scope>
</reference>
<evidence type="ECO:0000256" key="1">
    <source>
        <dbReference type="SAM" id="MobiDB-lite"/>
    </source>
</evidence>
<proteinExistence type="predicted"/>
<gene>
    <name evidence="2" type="ORF">EVAR_14489_1</name>
</gene>
<organism evidence="2 3">
    <name type="scientific">Eumeta variegata</name>
    <name type="common">Bagworm moth</name>
    <name type="synonym">Eumeta japonica</name>
    <dbReference type="NCBI Taxonomy" id="151549"/>
    <lineage>
        <taxon>Eukaryota</taxon>
        <taxon>Metazoa</taxon>
        <taxon>Ecdysozoa</taxon>
        <taxon>Arthropoda</taxon>
        <taxon>Hexapoda</taxon>
        <taxon>Insecta</taxon>
        <taxon>Pterygota</taxon>
        <taxon>Neoptera</taxon>
        <taxon>Endopterygota</taxon>
        <taxon>Lepidoptera</taxon>
        <taxon>Glossata</taxon>
        <taxon>Ditrysia</taxon>
        <taxon>Tineoidea</taxon>
        <taxon>Psychidae</taxon>
        <taxon>Oiketicinae</taxon>
        <taxon>Eumeta</taxon>
    </lineage>
</organism>
<dbReference type="EMBL" id="BGZK01000122">
    <property type="protein sequence ID" value="GBP20763.1"/>
    <property type="molecule type" value="Genomic_DNA"/>
</dbReference>
<feature type="region of interest" description="Disordered" evidence="1">
    <location>
        <begin position="125"/>
        <end position="148"/>
    </location>
</feature>
<protein>
    <submittedName>
        <fullName evidence="2">Uncharacterized protein</fullName>
    </submittedName>
</protein>
<dbReference type="AlphaFoldDB" id="A0A4C1U303"/>
<keyword evidence="3" id="KW-1185">Reference proteome</keyword>
<comment type="caution">
    <text evidence="2">The sequence shown here is derived from an EMBL/GenBank/DDBJ whole genome shotgun (WGS) entry which is preliminary data.</text>
</comment>
<name>A0A4C1U303_EUMVA</name>